<dbReference type="AlphaFoldDB" id="A0A521BPI9"/>
<dbReference type="SUPFAM" id="SSF49777">
    <property type="entry name" value="PEBP-like"/>
    <property type="match status" value="1"/>
</dbReference>
<dbReference type="EMBL" id="FXTH01000003">
    <property type="protein sequence ID" value="SMO49053.1"/>
    <property type="molecule type" value="Genomic_DNA"/>
</dbReference>
<dbReference type="InterPro" id="IPR005247">
    <property type="entry name" value="YbhB_YbcL/LppC-like"/>
</dbReference>
<proteinExistence type="predicted"/>
<name>A0A521BPI9_9BACT</name>
<sequence length="153" mass="17051">MSLQLSSPAFEQNEKIPSVYTCDDRNISPPLEWSQVPGETRSFAIIFDDPDAPSKTWVHWLLYNIPGDWTGLEAQVEEDEEIAGGALHGVNDFGNYGYGGPCPPGGTHRYHMKLYALDTLLEIDPGVMKKELLQAMEGHVIEQAELVGRYSRS</sequence>
<dbReference type="InterPro" id="IPR008914">
    <property type="entry name" value="PEBP"/>
</dbReference>
<evidence type="ECO:0000313" key="2">
    <source>
        <dbReference type="Proteomes" id="UP000317593"/>
    </source>
</evidence>
<dbReference type="PANTHER" id="PTHR30289:SF1">
    <property type="entry name" value="PEBP (PHOSPHATIDYLETHANOLAMINE-BINDING PROTEIN) FAMILY PROTEIN"/>
    <property type="match status" value="1"/>
</dbReference>
<dbReference type="CDD" id="cd00865">
    <property type="entry name" value="PEBP_bact_arch"/>
    <property type="match status" value="1"/>
</dbReference>
<dbReference type="InterPro" id="IPR036610">
    <property type="entry name" value="PEBP-like_sf"/>
</dbReference>
<dbReference type="NCBIfam" id="TIGR00481">
    <property type="entry name" value="YbhB/YbcL family Raf kinase inhibitor-like protein"/>
    <property type="match status" value="1"/>
</dbReference>
<keyword evidence="2" id="KW-1185">Reference proteome</keyword>
<dbReference type="PANTHER" id="PTHR30289">
    <property type="entry name" value="UNCHARACTERIZED PROTEIN YBCL-RELATED"/>
    <property type="match status" value="1"/>
</dbReference>
<dbReference type="Gene3D" id="3.90.280.10">
    <property type="entry name" value="PEBP-like"/>
    <property type="match status" value="1"/>
</dbReference>
<protein>
    <submittedName>
        <fullName evidence="1">Phospholipid-binding protein, PBP family</fullName>
    </submittedName>
</protein>
<accession>A0A521BPI9</accession>
<dbReference type="RefSeq" id="WP_142713486.1">
    <property type="nucleotide sequence ID" value="NZ_FXTH01000003.1"/>
</dbReference>
<dbReference type="Pfam" id="PF01161">
    <property type="entry name" value="PBP"/>
    <property type="match status" value="1"/>
</dbReference>
<dbReference type="OrthoDB" id="9797506at2"/>
<reference evidence="1 2" key="1">
    <citation type="submission" date="2017-05" db="EMBL/GenBank/DDBJ databases">
        <authorList>
            <person name="Varghese N."/>
            <person name="Submissions S."/>
        </authorList>
    </citation>
    <scope>NUCLEOTIDE SEQUENCE [LARGE SCALE GENOMIC DNA]</scope>
    <source>
        <strain evidence="1 2">DSM 21194</strain>
    </source>
</reference>
<evidence type="ECO:0000313" key="1">
    <source>
        <dbReference type="EMBL" id="SMO49053.1"/>
    </source>
</evidence>
<dbReference type="Proteomes" id="UP000317593">
    <property type="component" value="Unassembled WGS sequence"/>
</dbReference>
<gene>
    <name evidence="1" type="ORF">SAMN06265218_103277</name>
</gene>
<organism evidence="1 2">
    <name type="scientific">Fodinibius sediminis</name>
    <dbReference type="NCBI Taxonomy" id="1214077"/>
    <lineage>
        <taxon>Bacteria</taxon>
        <taxon>Pseudomonadati</taxon>
        <taxon>Balneolota</taxon>
        <taxon>Balneolia</taxon>
        <taxon>Balneolales</taxon>
        <taxon>Balneolaceae</taxon>
        <taxon>Fodinibius</taxon>
    </lineage>
</organism>